<feature type="region of interest" description="Disordered" evidence="1">
    <location>
        <begin position="1"/>
        <end position="22"/>
    </location>
</feature>
<dbReference type="OrthoDB" id="9807843at2"/>
<proteinExistence type="predicted"/>
<evidence type="ECO:0000256" key="1">
    <source>
        <dbReference type="SAM" id="MobiDB-lite"/>
    </source>
</evidence>
<feature type="transmembrane region" description="Helical" evidence="2">
    <location>
        <begin position="37"/>
        <end position="56"/>
    </location>
</feature>
<reference evidence="3 4" key="1">
    <citation type="submission" date="2016-10" db="EMBL/GenBank/DDBJ databases">
        <authorList>
            <person name="de Groot N.N."/>
        </authorList>
    </citation>
    <scope>NUCLEOTIDE SEQUENCE [LARGE SCALE GENOMIC DNA]</scope>
    <source>
        <strain evidence="3 4">47C3B</strain>
    </source>
</reference>
<evidence type="ECO:0000313" key="4">
    <source>
        <dbReference type="Proteomes" id="UP000199072"/>
    </source>
</evidence>
<dbReference type="Proteomes" id="UP000199072">
    <property type="component" value="Unassembled WGS sequence"/>
</dbReference>
<keyword evidence="2" id="KW-0812">Transmembrane</keyword>
<dbReference type="AlphaFoldDB" id="A0A1G7NT40"/>
<name>A0A1G7NT40_9SPHI</name>
<evidence type="ECO:0000256" key="2">
    <source>
        <dbReference type="SAM" id="Phobius"/>
    </source>
</evidence>
<protein>
    <submittedName>
        <fullName evidence="3">Cu2+-exporting ATPase</fullName>
    </submittedName>
</protein>
<keyword evidence="2" id="KW-1133">Transmembrane helix</keyword>
<accession>A0A1G7NT40</accession>
<evidence type="ECO:0000313" key="3">
    <source>
        <dbReference type="EMBL" id="SDF77093.1"/>
    </source>
</evidence>
<feature type="transmembrane region" description="Helical" evidence="2">
    <location>
        <begin position="63"/>
        <end position="86"/>
    </location>
</feature>
<sequence length="110" mass="12203">MIKNDTKKPAGKAFTGPMHPEITRHRPRAGQWDEAQLVLSFPVIYVCSSFFARAWLSVMTWNLNMFTLVGLSTGVAFLFSLAGLLLPGMFPPEFKTHHGAVALYFEATTA</sequence>
<organism evidence="3 4">
    <name type="scientific">Mucilaginibacter pineti</name>
    <dbReference type="NCBI Taxonomy" id="1391627"/>
    <lineage>
        <taxon>Bacteria</taxon>
        <taxon>Pseudomonadati</taxon>
        <taxon>Bacteroidota</taxon>
        <taxon>Sphingobacteriia</taxon>
        <taxon>Sphingobacteriales</taxon>
        <taxon>Sphingobacteriaceae</taxon>
        <taxon>Mucilaginibacter</taxon>
    </lineage>
</organism>
<dbReference type="EMBL" id="FNAI01000029">
    <property type="protein sequence ID" value="SDF77093.1"/>
    <property type="molecule type" value="Genomic_DNA"/>
</dbReference>
<gene>
    <name evidence="3" type="ORF">SAMN05216464_12930</name>
</gene>
<dbReference type="RefSeq" id="WP_143014291.1">
    <property type="nucleotide sequence ID" value="NZ_FNAI01000029.1"/>
</dbReference>
<keyword evidence="4" id="KW-1185">Reference proteome</keyword>
<keyword evidence="2" id="KW-0472">Membrane</keyword>
<dbReference type="STRING" id="1391627.SAMN05216464_12930"/>